<comment type="subcellular location">
    <subcellularLocation>
        <location evidence="12">Cell inner membrane</location>
        <topology evidence="12">Lipid-anchor</topology>
        <orientation evidence="12">Periplasmic side</orientation>
    </subcellularLocation>
</comment>
<evidence type="ECO:0000256" key="7">
    <source>
        <dbReference type="ARBA" id="ARBA00022842"/>
    </source>
</evidence>
<dbReference type="PROSITE" id="PS51257">
    <property type="entry name" value="PROKAR_LIPOPROTEIN"/>
    <property type="match status" value="1"/>
</dbReference>
<dbReference type="PIRSF" id="PIRSF006268">
    <property type="entry name" value="ApbE"/>
    <property type="match status" value="1"/>
</dbReference>
<dbReference type="InterPro" id="IPR003374">
    <property type="entry name" value="ApbE-like_sf"/>
</dbReference>
<dbReference type="GO" id="GO:0046872">
    <property type="term" value="F:metal ion binding"/>
    <property type="evidence" value="ECO:0007669"/>
    <property type="project" value="UniProtKB-UniRule"/>
</dbReference>
<accession>A0A7T3RE44</accession>
<keyword evidence="4 10" id="KW-0808">Transferase</keyword>
<dbReference type="PANTHER" id="PTHR30040">
    <property type="entry name" value="THIAMINE BIOSYNTHESIS LIPOPROTEIN APBE"/>
    <property type="match status" value="1"/>
</dbReference>
<proteinExistence type="inferred from homology"/>
<comment type="catalytic activity">
    <reaction evidence="9 10 12">
        <text>L-threonyl-[protein] + FAD = FMN-L-threonyl-[protein] + AMP + H(+)</text>
        <dbReference type="Rhea" id="RHEA:36847"/>
        <dbReference type="Rhea" id="RHEA-COMP:11060"/>
        <dbReference type="Rhea" id="RHEA-COMP:11061"/>
        <dbReference type="ChEBI" id="CHEBI:15378"/>
        <dbReference type="ChEBI" id="CHEBI:30013"/>
        <dbReference type="ChEBI" id="CHEBI:57692"/>
        <dbReference type="ChEBI" id="CHEBI:74257"/>
        <dbReference type="ChEBI" id="CHEBI:456215"/>
        <dbReference type="EC" id="2.7.1.180"/>
    </reaction>
</comment>
<feature type="binding site" evidence="11">
    <location>
        <position position="178"/>
    </location>
    <ligand>
        <name>Mg(2+)</name>
        <dbReference type="ChEBI" id="CHEBI:18420"/>
    </ligand>
</feature>
<keyword evidence="3 10" id="KW-0285">Flavoprotein</keyword>
<dbReference type="GO" id="GO:0005886">
    <property type="term" value="C:plasma membrane"/>
    <property type="evidence" value="ECO:0007669"/>
    <property type="project" value="UniProtKB-SubCell"/>
</dbReference>
<evidence type="ECO:0000256" key="2">
    <source>
        <dbReference type="ARBA" id="ARBA00016337"/>
    </source>
</evidence>
<comment type="similarity">
    <text evidence="10 12">Belongs to the ApbE family.</text>
</comment>
<keyword evidence="6 10" id="KW-0274">FAD</keyword>
<evidence type="ECO:0000256" key="5">
    <source>
        <dbReference type="ARBA" id="ARBA00022723"/>
    </source>
</evidence>
<evidence type="ECO:0000256" key="11">
    <source>
        <dbReference type="PIRSR" id="PIRSR006268-2"/>
    </source>
</evidence>
<name>A0A7T3RE44_9SPIR</name>
<sequence length="354" mass="38526">MFRAPNFCAGIKPAFVILAVMLVCSCSKKTGARTEQILGTVCTVDAFENGTKDLYGELFSRLKEIDTRFSANSASSDISRINSAAGKKAVAVHDDVYFVIESAVKYASLSGGLFDPTIGPLVKLWGIGTGHEKVPSQNEIETAVAKVDYKKIRLNKNEKKDSSTVMLAEEGMALDLGGIAKGYAADELARILSEHNIPGAIIDLGGNIYAFGNKSDYSPWRIGIKNPDRTSDIPALLYETKTPATVVTSGVYERFFIKNDVRYHHILNPRTGRPSQSGILSSTIIASSSMAADALSTISFLMGQNEFFRRMGTSSVEFEGVIFILPDNRAVASRSLKKKLSAYDSEFRISFADK</sequence>
<reference evidence="13 14" key="1">
    <citation type="submission" date="2020-11" db="EMBL/GenBank/DDBJ databases">
        <title>Treponema Peruensis nv. sp., first commensal Treponema isolated from human feces.</title>
        <authorList>
            <person name="Belkhou C."/>
            <person name="Raes J."/>
        </authorList>
    </citation>
    <scope>NUCLEOTIDE SEQUENCE [LARGE SCALE GENOMIC DNA]</scope>
    <source>
        <strain evidence="13 14">RCC2812</strain>
    </source>
</reference>
<evidence type="ECO:0000256" key="9">
    <source>
        <dbReference type="ARBA" id="ARBA00048540"/>
    </source>
</evidence>
<dbReference type="SUPFAM" id="SSF143631">
    <property type="entry name" value="ApbE-like"/>
    <property type="match status" value="1"/>
</dbReference>
<keyword evidence="12" id="KW-0449">Lipoprotein</keyword>
<gene>
    <name evidence="13" type="ORF">IWA51_02175</name>
</gene>
<feature type="binding site" evidence="11">
    <location>
        <position position="293"/>
    </location>
    <ligand>
        <name>Mg(2+)</name>
        <dbReference type="ChEBI" id="CHEBI:18420"/>
    </ligand>
</feature>
<dbReference type="AlphaFoldDB" id="A0A7T3RE44"/>
<keyword evidence="12" id="KW-0472">Membrane</keyword>
<keyword evidence="5 10" id="KW-0479">Metal-binding</keyword>
<keyword evidence="14" id="KW-1185">Reference proteome</keyword>
<evidence type="ECO:0000256" key="8">
    <source>
        <dbReference type="ARBA" id="ARBA00031306"/>
    </source>
</evidence>
<evidence type="ECO:0000256" key="3">
    <source>
        <dbReference type="ARBA" id="ARBA00022630"/>
    </source>
</evidence>
<dbReference type="Pfam" id="PF02424">
    <property type="entry name" value="ApbE"/>
    <property type="match status" value="1"/>
</dbReference>
<evidence type="ECO:0000256" key="12">
    <source>
        <dbReference type="RuleBase" id="RU363002"/>
    </source>
</evidence>
<keyword evidence="7 10" id="KW-0460">Magnesium</keyword>
<dbReference type="RefSeq" id="WP_198442977.1">
    <property type="nucleotide sequence ID" value="NZ_CBCSHE010000012.1"/>
</dbReference>
<dbReference type="EMBL" id="CP064936">
    <property type="protein sequence ID" value="QQA01446.1"/>
    <property type="molecule type" value="Genomic_DNA"/>
</dbReference>
<dbReference type="Proteomes" id="UP000595224">
    <property type="component" value="Chromosome"/>
</dbReference>
<evidence type="ECO:0000313" key="13">
    <source>
        <dbReference type="EMBL" id="QQA01446.1"/>
    </source>
</evidence>
<dbReference type="InterPro" id="IPR024932">
    <property type="entry name" value="ApbE"/>
</dbReference>
<dbReference type="GO" id="GO:0016740">
    <property type="term" value="F:transferase activity"/>
    <property type="evidence" value="ECO:0007669"/>
    <property type="project" value="UniProtKB-UniRule"/>
</dbReference>
<organism evidence="13 14">
    <name type="scientific">Treponema peruense</name>
    <dbReference type="NCBI Taxonomy" id="2787628"/>
    <lineage>
        <taxon>Bacteria</taxon>
        <taxon>Pseudomonadati</taxon>
        <taxon>Spirochaetota</taxon>
        <taxon>Spirochaetia</taxon>
        <taxon>Spirochaetales</taxon>
        <taxon>Treponemataceae</taxon>
        <taxon>Treponema</taxon>
    </lineage>
</organism>
<evidence type="ECO:0000256" key="1">
    <source>
        <dbReference type="ARBA" id="ARBA00011955"/>
    </source>
</evidence>
<dbReference type="PANTHER" id="PTHR30040:SF2">
    <property type="entry name" value="FAD:PROTEIN FMN TRANSFERASE"/>
    <property type="match status" value="1"/>
</dbReference>
<evidence type="ECO:0000256" key="10">
    <source>
        <dbReference type="PIRNR" id="PIRNR006268"/>
    </source>
</evidence>
<keyword evidence="12" id="KW-1003">Cell membrane</keyword>
<feature type="binding site" evidence="11">
    <location>
        <position position="297"/>
    </location>
    <ligand>
        <name>Mg(2+)</name>
        <dbReference type="ChEBI" id="CHEBI:18420"/>
    </ligand>
</feature>
<keyword evidence="12" id="KW-0997">Cell inner membrane</keyword>
<protein>
    <recommendedName>
        <fullName evidence="2 10">FAD:protein FMN transferase</fullName>
        <ecNumber evidence="1 10">2.7.1.180</ecNumber>
    </recommendedName>
    <alternativeName>
        <fullName evidence="8 10">Flavin transferase</fullName>
    </alternativeName>
</protein>
<evidence type="ECO:0000256" key="6">
    <source>
        <dbReference type="ARBA" id="ARBA00022827"/>
    </source>
</evidence>
<evidence type="ECO:0000313" key="14">
    <source>
        <dbReference type="Proteomes" id="UP000595224"/>
    </source>
</evidence>
<comment type="function">
    <text evidence="12">Flavin transferase that catalyzes the transfer of the FMN moiety of FAD and its covalent binding to the hydroxyl group of a threonine residue in a target flavoprotein.</text>
</comment>
<dbReference type="KEGG" id="tper:IWA51_02175"/>
<dbReference type="Gene3D" id="3.10.520.10">
    <property type="entry name" value="ApbE-like domains"/>
    <property type="match status" value="1"/>
</dbReference>
<evidence type="ECO:0000256" key="4">
    <source>
        <dbReference type="ARBA" id="ARBA00022679"/>
    </source>
</evidence>
<comment type="cofactor">
    <cofactor evidence="11">
        <name>Mg(2+)</name>
        <dbReference type="ChEBI" id="CHEBI:18420"/>
    </cofactor>
    <cofactor evidence="11">
        <name>Mn(2+)</name>
        <dbReference type="ChEBI" id="CHEBI:29035"/>
    </cofactor>
    <text evidence="11">Magnesium. Can also use manganese.</text>
</comment>
<dbReference type="EC" id="2.7.1.180" evidence="1 10"/>